<accession>E2B5E3</accession>
<evidence type="ECO:0000313" key="1">
    <source>
        <dbReference type="EMBL" id="EFN89093.1"/>
    </source>
</evidence>
<sequence length="77" mass="8845">IAKPSYSPDKAPCDFFLFPKLKSTLKGQRLSTIDGTKTKSQIQLKTIPKEAFHKCFPNWELRWHKCIISQGDCFEGD</sequence>
<feature type="non-terminal residue" evidence="1">
    <location>
        <position position="77"/>
    </location>
</feature>
<protein>
    <recommendedName>
        <fullName evidence="3">Histone-lysine N-methyltransferase SETMAR</fullName>
    </recommendedName>
</protein>
<feature type="non-terminal residue" evidence="1">
    <location>
        <position position="1"/>
    </location>
</feature>
<evidence type="ECO:0008006" key="3">
    <source>
        <dbReference type="Google" id="ProtNLM"/>
    </source>
</evidence>
<gene>
    <name evidence="1" type="ORF">EAI_07477</name>
</gene>
<dbReference type="AlphaFoldDB" id="E2B5E3"/>
<evidence type="ECO:0000313" key="2">
    <source>
        <dbReference type="Proteomes" id="UP000008237"/>
    </source>
</evidence>
<keyword evidence="2" id="KW-1185">Reference proteome</keyword>
<organism evidence="2">
    <name type="scientific">Harpegnathos saltator</name>
    <name type="common">Jerdon's jumping ant</name>
    <dbReference type="NCBI Taxonomy" id="610380"/>
    <lineage>
        <taxon>Eukaryota</taxon>
        <taxon>Metazoa</taxon>
        <taxon>Ecdysozoa</taxon>
        <taxon>Arthropoda</taxon>
        <taxon>Hexapoda</taxon>
        <taxon>Insecta</taxon>
        <taxon>Pterygota</taxon>
        <taxon>Neoptera</taxon>
        <taxon>Endopterygota</taxon>
        <taxon>Hymenoptera</taxon>
        <taxon>Apocrita</taxon>
        <taxon>Aculeata</taxon>
        <taxon>Formicoidea</taxon>
        <taxon>Formicidae</taxon>
        <taxon>Ponerinae</taxon>
        <taxon>Ponerini</taxon>
        <taxon>Harpegnathos</taxon>
    </lineage>
</organism>
<dbReference type="InterPro" id="IPR036397">
    <property type="entry name" value="RNaseH_sf"/>
</dbReference>
<dbReference type="InParanoid" id="E2B5E3"/>
<name>E2B5E3_HARSA</name>
<reference evidence="1 2" key="1">
    <citation type="journal article" date="2010" name="Science">
        <title>Genomic comparison of the ants Camponotus floridanus and Harpegnathos saltator.</title>
        <authorList>
            <person name="Bonasio R."/>
            <person name="Zhang G."/>
            <person name="Ye C."/>
            <person name="Mutti N.S."/>
            <person name="Fang X."/>
            <person name="Qin N."/>
            <person name="Donahue G."/>
            <person name="Yang P."/>
            <person name="Li Q."/>
            <person name="Li C."/>
            <person name="Zhang P."/>
            <person name="Huang Z."/>
            <person name="Berger S.L."/>
            <person name="Reinberg D."/>
            <person name="Wang J."/>
            <person name="Liebig J."/>
        </authorList>
    </citation>
    <scope>NUCLEOTIDE SEQUENCE [LARGE SCALE GENOMIC DNA]</scope>
    <source>
        <strain evidence="1 2">R22 G/1</strain>
    </source>
</reference>
<proteinExistence type="predicted"/>
<dbReference type="Gene3D" id="3.30.420.10">
    <property type="entry name" value="Ribonuclease H-like superfamily/Ribonuclease H"/>
    <property type="match status" value="1"/>
</dbReference>
<dbReference type="GO" id="GO:0003676">
    <property type="term" value="F:nucleic acid binding"/>
    <property type="evidence" value="ECO:0007669"/>
    <property type="project" value="InterPro"/>
</dbReference>
<dbReference type="OMA" id="NWELRWH"/>
<dbReference type="Proteomes" id="UP000008237">
    <property type="component" value="Unassembled WGS sequence"/>
</dbReference>
<dbReference type="EMBL" id="GL445816">
    <property type="protein sequence ID" value="EFN89093.1"/>
    <property type="molecule type" value="Genomic_DNA"/>
</dbReference>
<dbReference type="OrthoDB" id="7530631at2759"/>